<name>A0A9X4D4R0_9PSED</name>
<reference evidence="1" key="1">
    <citation type="submission" date="2022-07" db="EMBL/GenBank/DDBJ databases">
        <title>Multi-strain Analysis of Pseudomonas putida Reveals Metabolic and Genetic Diversity.</title>
        <authorList>
            <person name="Monk J.M."/>
        </authorList>
    </citation>
    <scope>NUCLEOTIDE SEQUENCE</scope>
    <source>
        <strain evidence="1">17514</strain>
    </source>
</reference>
<gene>
    <name evidence="1" type="ORF">NP533_18245</name>
</gene>
<dbReference type="RefSeq" id="WP_274079274.1">
    <property type="nucleotide sequence ID" value="NZ_JANIAN010000026.1"/>
</dbReference>
<dbReference type="AlphaFoldDB" id="A0A9X4D4R0"/>
<accession>A0A9X4D4R0</accession>
<comment type="caution">
    <text evidence="1">The sequence shown here is derived from an EMBL/GenBank/DDBJ whole genome shotgun (WGS) entry which is preliminary data.</text>
</comment>
<dbReference type="EMBL" id="JANIAN010000026">
    <property type="protein sequence ID" value="MDD2108132.1"/>
    <property type="molecule type" value="Genomic_DNA"/>
</dbReference>
<proteinExistence type="predicted"/>
<evidence type="ECO:0000313" key="1">
    <source>
        <dbReference type="EMBL" id="MDD2108132.1"/>
    </source>
</evidence>
<organism evidence="1 2">
    <name type="scientific">Pseudomonas asiatica</name>
    <dbReference type="NCBI Taxonomy" id="2219225"/>
    <lineage>
        <taxon>Bacteria</taxon>
        <taxon>Pseudomonadati</taxon>
        <taxon>Pseudomonadota</taxon>
        <taxon>Gammaproteobacteria</taxon>
        <taxon>Pseudomonadales</taxon>
        <taxon>Pseudomonadaceae</taxon>
        <taxon>Pseudomonas</taxon>
    </lineage>
</organism>
<evidence type="ECO:0000313" key="2">
    <source>
        <dbReference type="Proteomes" id="UP001150678"/>
    </source>
</evidence>
<sequence length="113" mass="12754">MSAMHNPEVKPVDNSAVDKRLFNPQLLTTNKTSAAPVENTVVKLCTARILWPQAGYPQKVIHLRFIDSSEKLFICLFFFFMLSPIRVSDQAPLGDGQGRTVHHVLYMERLVGN</sequence>
<protein>
    <submittedName>
        <fullName evidence="1">Uncharacterized protein</fullName>
    </submittedName>
</protein>
<dbReference type="Proteomes" id="UP001150678">
    <property type="component" value="Unassembled WGS sequence"/>
</dbReference>